<dbReference type="GO" id="GO:0004252">
    <property type="term" value="F:serine-type endopeptidase activity"/>
    <property type="evidence" value="ECO:0007669"/>
    <property type="project" value="InterPro"/>
</dbReference>
<evidence type="ECO:0000259" key="4">
    <source>
        <dbReference type="Pfam" id="PF00082"/>
    </source>
</evidence>
<name>B8MNY3_TALSN</name>
<dbReference type="InterPro" id="IPR036852">
    <property type="entry name" value="Peptidase_S8/S53_dom_sf"/>
</dbReference>
<evidence type="ECO:0000256" key="2">
    <source>
        <dbReference type="ARBA" id="ARBA00023145"/>
    </source>
</evidence>
<sequence length="127" mass="14228">MTRLSQSSIPPKLTGVIASKKYEQYIIEAPESPVKIAILDTGVDQTPPDIDACIEQIKRQHNCTNEKFPQPVDNYHKHGIFIAGLFLEYVHDAELYIAKISDGNPCSSGNIARAIDYAVDEWKVDIR</sequence>
<dbReference type="EMBL" id="EQ962658">
    <property type="protein sequence ID" value="EED14222.1"/>
    <property type="molecule type" value="Genomic_DNA"/>
</dbReference>
<dbReference type="PhylomeDB" id="B8MNY3"/>
<dbReference type="HOGENOM" id="CLU_1971957_0_0_1"/>
<dbReference type="Pfam" id="PF00082">
    <property type="entry name" value="Peptidase_S8"/>
    <property type="match status" value="1"/>
</dbReference>
<dbReference type="AlphaFoldDB" id="B8MNY3"/>
<dbReference type="Gene3D" id="3.40.50.200">
    <property type="entry name" value="Peptidase S8/S53 domain"/>
    <property type="match status" value="1"/>
</dbReference>
<feature type="domain" description="Peptidase S8/S53" evidence="4">
    <location>
        <begin position="34"/>
        <end position="123"/>
    </location>
</feature>
<dbReference type="PROSITE" id="PS51892">
    <property type="entry name" value="SUBTILASE"/>
    <property type="match status" value="1"/>
</dbReference>
<organism evidence="5 6">
    <name type="scientific">Talaromyces stipitatus (strain ATCC 10500 / CBS 375.48 / QM 6759 / NRRL 1006)</name>
    <name type="common">Penicillium stipitatum</name>
    <dbReference type="NCBI Taxonomy" id="441959"/>
    <lineage>
        <taxon>Eukaryota</taxon>
        <taxon>Fungi</taxon>
        <taxon>Dikarya</taxon>
        <taxon>Ascomycota</taxon>
        <taxon>Pezizomycotina</taxon>
        <taxon>Eurotiomycetes</taxon>
        <taxon>Eurotiomycetidae</taxon>
        <taxon>Eurotiales</taxon>
        <taxon>Trichocomaceae</taxon>
        <taxon>Talaromyces</taxon>
        <taxon>Talaromyces sect. Talaromyces</taxon>
    </lineage>
</organism>
<accession>B8MNY3</accession>
<dbReference type="RefSeq" id="XP_002486460.1">
    <property type="nucleotide sequence ID" value="XM_002486415.1"/>
</dbReference>
<keyword evidence="6" id="KW-1185">Reference proteome</keyword>
<protein>
    <recommendedName>
        <fullName evidence="4">Peptidase S8/S53 domain-containing protein</fullName>
    </recommendedName>
</protein>
<dbReference type="InterPro" id="IPR000209">
    <property type="entry name" value="Peptidase_S8/S53_dom"/>
</dbReference>
<evidence type="ECO:0000313" key="5">
    <source>
        <dbReference type="EMBL" id="EED14222.1"/>
    </source>
</evidence>
<dbReference type="GO" id="GO:0006508">
    <property type="term" value="P:proteolysis"/>
    <property type="evidence" value="ECO:0007669"/>
    <property type="project" value="InterPro"/>
</dbReference>
<dbReference type="SUPFAM" id="SSF52743">
    <property type="entry name" value="Subtilisin-like"/>
    <property type="match status" value="1"/>
</dbReference>
<reference evidence="6" key="1">
    <citation type="journal article" date="2015" name="Genome Announc.">
        <title>Genome sequence of the AIDS-associated pathogen Penicillium marneffei (ATCC18224) and its near taxonomic relative Talaromyces stipitatus (ATCC10500).</title>
        <authorList>
            <person name="Nierman W.C."/>
            <person name="Fedorova-Abrams N.D."/>
            <person name="Andrianopoulos A."/>
        </authorList>
    </citation>
    <scope>NUCLEOTIDE SEQUENCE [LARGE SCALE GENOMIC DNA]</scope>
    <source>
        <strain evidence="6">ATCC 10500 / CBS 375.48 / QM 6759 / NRRL 1006</strain>
    </source>
</reference>
<comment type="similarity">
    <text evidence="3">Belongs to the peptidase S8 family.</text>
</comment>
<dbReference type="GeneID" id="8103209"/>
<evidence type="ECO:0000256" key="1">
    <source>
        <dbReference type="ARBA" id="ARBA00022729"/>
    </source>
</evidence>
<keyword evidence="2" id="KW-0865">Zymogen</keyword>
<dbReference type="Proteomes" id="UP000001745">
    <property type="component" value="Unassembled WGS sequence"/>
</dbReference>
<dbReference type="CDD" id="cd00306">
    <property type="entry name" value="Peptidases_S8_S53"/>
    <property type="match status" value="1"/>
</dbReference>
<dbReference type="InParanoid" id="B8MNY3"/>
<dbReference type="VEuPathDB" id="FungiDB:TSTA_104380"/>
<dbReference type="STRING" id="441959.B8MNY3"/>
<dbReference type="OrthoDB" id="4218955at2759"/>
<evidence type="ECO:0000313" key="6">
    <source>
        <dbReference type="Proteomes" id="UP000001745"/>
    </source>
</evidence>
<comment type="caution">
    <text evidence="3">Lacks conserved residue(s) required for the propagation of feature annotation.</text>
</comment>
<evidence type="ECO:0000256" key="3">
    <source>
        <dbReference type="PROSITE-ProRule" id="PRU01240"/>
    </source>
</evidence>
<proteinExistence type="inferred from homology"/>
<gene>
    <name evidence="5" type="ORF">TSTA_104380</name>
</gene>
<keyword evidence="1" id="KW-0732">Signal</keyword>